<protein>
    <submittedName>
        <fullName evidence="1">Uncharacterized protein</fullName>
    </submittedName>
</protein>
<feature type="non-terminal residue" evidence="1">
    <location>
        <position position="92"/>
    </location>
</feature>
<name>A0A8J9U3W0_9NEOP</name>
<keyword evidence="2" id="KW-1185">Reference proteome</keyword>
<accession>A0A8J9U3W0</accession>
<dbReference type="OrthoDB" id="10323943at2759"/>
<sequence length="92" mass="10199">MILNVAIVKSETPFKYLERRMEQSIKIKTIVPFKSIDGTIGLGCIVPSSGSDSPGGFWSKLFEGRQARAHARAVDDLATNCLAQHSLHTEYY</sequence>
<gene>
    <name evidence="1" type="ORF">BINO364_LOCUS542</name>
</gene>
<dbReference type="Proteomes" id="UP000838878">
    <property type="component" value="Chromosome 1"/>
</dbReference>
<proteinExistence type="predicted"/>
<evidence type="ECO:0000313" key="2">
    <source>
        <dbReference type="Proteomes" id="UP000838878"/>
    </source>
</evidence>
<reference evidence="1" key="1">
    <citation type="submission" date="2021-12" db="EMBL/GenBank/DDBJ databases">
        <authorList>
            <person name="Martin H S."/>
        </authorList>
    </citation>
    <scope>NUCLEOTIDE SEQUENCE</scope>
</reference>
<evidence type="ECO:0000313" key="1">
    <source>
        <dbReference type="EMBL" id="CAH0713377.1"/>
    </source>
</evidence>
<dbReference type="AlphaFoldDB" id="A0A8J9U3W0"/>
<dbReference type="EMBL" id="OV170221">
    <property type="protein sequence ID" value="CAH0713377.1"/>
    <property type="molecule type" value="Genomic_DNA"/>
</dbReference>
<organism evidence="1 2">
    <name type="scientific">Brenthis ino</name>
    <name type="common">lesser marbled fritillary</name>
    <dbReference type="NCBI Taxonomy" id="405034"/>
    <lineage>
        <taxon>Eukaryota</taxon>
        <taxon>Metazoa</taxon>
        <taxon>Ecdysozoa</taxon>
        <taxon>Arthropoda</taxon>
        <taxon>Hexapoda</taxon>
        <taxon>Insecta</taxon>
        <taxon>Pterygota</taxon>
        <taxon>Neoptera</taxon>
        <taxon>Endopterygota</taxon>
        <taxon>Lepidoptera</taxon>
        <taxon>Glossata</taxon>
        <taxon>Ditrysia</taxon>
        <taxon>Papilionoidea</taxon>
        <taxon>Nymphalidae</taxon>
        <taxon>Heliconiinae</taxon>
        <taxon>Argynnini</taxon>
        <taxon>Brenthis</taxon>
    </lineage>
</organism>